<name>A0A9J7E9U9_SPOLT</name>
<dbReference type="InterPro" id="IPR001254">
    <property type="entry name" value="Trypsin_dom"/>
</dbReference>
<evidence type="ECO:0000256" key="3">
    <source>
        <dbReference type="ARBA" id="ARBA00022825"/>
    </source>
</evidence>
<dbReference type="Pfam" id="PF00089">
    <property type="entry name" value="Trypsin"/>
    <property type="match status" value="1"/>
</dbReference>
<evidence type="ECO:0000313" key="7">
    <source>
        <dbReference type="RefSeq" id="XP_022827005.1"/>
    </source>
</evidence>
<dbReference type="Proteomes" id="UP000301870">
    <property type="component" value="Chromosome 23"/>
</dbReference>
<reference evidence="7" key="1">
    <citation type="submission" date="2025-08" db="UniProtKB">
        <authorList>
            <consortium name="RefSeq"/>
        </authorList>
    </citation>
    <scope>IDENTIFICATION</scope>
    <source>
        <strain evidence="7">Ishihara</strain>
        <tissue evidence="7">Whole body</tissue>
    </source>
</reference>
<dbReference type="GO" id="GO:0004252">
    <property type="term" value="F:serine-type endopeptidase activity"/>
    <property type="evidence" value="ECO:0007669"/>
    <property type="project" value="InterPro"/>
</dbReference>
<keyword evidence="4" id="KW-1015">Disulfide bond</keyword>
<sequence>MQCLAPSHGGSDLRRDGKVLPLWRFVDYTTIIMIYFRNLEMFKTLRVTVGSYQWKSGIVYDVAGNVSHPSYDNINVKHDIGILITTTNVALNDLVQLVPITYDYIGAGVQVVFAGWGVTSDDGTESHELMEMRTSTIDGADCMIRVARATLVLQMPYYVPPLDPHVEVCTLQPTGLGICGGDSGSALRRASDGHQFGIASWLFHCALGAPDMYVRISSYQNWLRSVIV</sequence>
<dbReference type="SMART" id="SM00020">
    <property type="entry name" value="Tryp_SPc"/>
    <property type="match status" value="1"/>
</dbReference>
<organism evidence="6 7">
    <name type="scientific">Spodoptera litura</name>
    <name type="common">Asian cotton leafworm</name>
    <dbReference type="NCBI Taxonomy" id="69820"/>
    <lineage>
        <taxon>Eukaryota</taxon>
        <taxon>Metazoa</taxon>
        <taxon>Ecdysozoa</taxon>
        <taxon>Arthropoda</taxon>
        <taxon>Hexapoda</taxon>
        <taxon>Insecta</taxon>
        <taxon>Pterygota</taxon>
        <taxon>Neoptera</taxon>
        <taxon>Endopterygota</taxon>
        <taxon>Lepidoptera</taxon>
        <taxon>Glossata</taxon>
        <taxon>Ditrysia</taxon>
        <taxon>Noctuoidea</taxon>
        <taxon>Noctuidae</taxon>
        <taxon>Amphipyrinae</taxon>
        <taxon>Spodoptera</taxon>
    </lineage>
</organism>
<keyword evidence="1" id="KW-0645">Protease</keyword>
<dbReference type="SUPFAM" id="SSF50494">
    <property type="entry name" value="Trypsin-like serine proteases"/>
    <property type="match status" value="1"/>
</dbReference>
<evidence type="ECO:0000259" key="5">
    <source>
        <dbReference type="PROSITE" id="PS50240"/>
    </source>
</evidence>
<evidence type="ECO:0000256" key="4">
    <source>
        <dbReference type="ARBA" id="ARBA00023157"/>
    </source>
</evidence>
<dbReference type="InterPro" id="IPR009003">
    <property type="entry name" value="Peptidase_S1_PA"/>
</dbReference>
<protein>
    <submittedName>
        <fullName evidence="7">Chymotrypsin-1-like isoform X1</fullName>
    </submittedName>
</protein>
<dbReference type="PANTHER" id="PTHR24276:SF91">
    <property type="entry name" value="AT26814P-RELATED"/>
    <property type="match status" value="1"/>
</dbReference>
<dbReference type="AlphaFoldDB" id="A0A9J7E9U9"/>
<keyword evidence="3" id="KW-0720">Serine protease</keyword>
<dbReference type="RefSeq" id="XP_022827005.1">
    <property type="nucleotide sequence ID" value="XM_022971237.1"/>
</dbReference>
<accession>A0A9J7E9U9</accession>
<evidence type="ECO:0000313" key="6">
    <source>
        <dbReference type="Proteomes" id="UP000301870"/>
    </source>
</evidence>
<dbReference type="PANTHER" id="PTHR24276">
    <property type="entry name" value="POLYSERASE-RELATED"/>
    <property type="match status" value="1"/>
</dbReference>
<keyword evidence="6" id="KW-1185">Reference proteome</keyword>
<dbReference type="PROSITE" id="PS50240">
    <property type="entry name" value="TRYPSIN_DOM"/>
    <property type="match status" value="1"/>
</dbReference>
<dbReference type="GeneID" id="111356759"/>
<evidence type="ECO:0000256" key="1">
    <source>
        <dbReference type="ARBA" id="ARBA00022670"/>
    </source>
</evidence>
<dbReference type="Gene3D" id="2.40.10.10">
    <property type="entry name" value="Trypsin-like serine proteases"/>
    <property type="match status" value="2"/>
</dbReference>
<dbReference type="OrthoDB" id="5565075at2759"/>
<gene>
    <name evidence="7" type="primary">LOC111356759</name>
</gene>
<dbReference type="InterPro" id="IPR050430">
    <property type="entry name" value="Peptidase_S1"/>
</dbReference>
<evidence type="ECO:0000256" key="2">
    <source>
        <dbReference type="ARBA" id="ARBA00022801"/>
    </source>
</evidence>
<dbReference type="GO" id="GO:0006508">
    <property type="term" value="P:proteolysis"/>
    <property type="evidence" value="ECO:0007669"/>
    <property type="project" value="UniProtKB-KW"/>
</dbReference>
<dbReference type="InterPro" id="IPR043504">
    <property type="entry name" value="Peptidase_S1_PA_chymotrypsin"/>
</dbReference>
<feature type="domain" description="Peptidase S1" evidence="5">
    <location>
        <begin position="1"/>
        <end position="228"/>
    </location>
</feature>
<proteinExistence type="predicted"/>
<dbReference type="KEGG" id="sliu:111356759"/>
<keyword evidence="2" id="KW-0378">Hydrolase</keyword>